<keyword evidence="10" id="KW-0472">Membrane</keyword>
<evidence type="ECO:0000256" key="6">
    <source>
        <dbReference type="ARBA" id="ARBA00022692"/>
    </source>
</evidence>
<dbReference type="EMBL" id="OU963894">
    <property type="protein sequence ID" value="CAH0397101.1"/>
    <property type="molecule type" value="Genomic_DNA"/>
</dbReference>
<evidence type="ECO:0000256" key="8">
    <source>
        <dbReference type="ARBA" id="ARBA00022989"/>
    </source>
</evidence>
<dbReference type="InterPro" id="IPR001503">
    <property type="entry name" value="Glyco_trans_10"/>
</dbReference>
<dbReference type="Proteomes" id="UP001153292">
    <property type="component" value="Chromosome 1"/>
</dbReference>
<dbReference type="Gene3D" id="3.40.50.11660">
    <property type="entry name" value="Glycosyl transferase family 10, C-terminal domain"/>
    <property type="match status" value="1"/>
</dbReference>
<keyword evidence="11" id="KW-0325">Glycoprotein</keyword>
<evidence type="ECO:0000256" key="4">
    <source>
        <dbReference type="ARBA" id="ARBA00022676"/>
    </source>
</evidence>
<dbReference type="InterPro" id="IPR055270">
    <property type="entry name" value="Glyco_tran_10_C"/>
</dbReference>
<dbReference type="InterPro" id="IPR031481">
    <property type="entry name" value="Glyco_tran_10_N"/>
</dbReference>
<evidence type="ECO:0000256" key="2">
    <source>
        <dbReference type="ARBA" id="ARBA00004922"/>
    </source>
</evidence>
<protein>
    <recommendedName>
        <fullName evidence="12">Fucosyltransferase</fullName>
        <ecNumber evidence="12">2.4.1.-</ecNumber>
    </recommendedName>
</protein>
<accession>A0ABN8ARW4</accession>
<gene>
    <name evidence="15" type="ORF">CHILSU_LOCUS161</name>
</gene>
<comment type="similarity">
    <text evidence="3 12">Belongs to the glycosyltransferase 10 family.</text>
</comment>
<proteinExistence type="inferred from homology"/>
<reference evidence="15" key="1">
    <citation type="submission" date="2021-12" db="EMBL/GenBank/DDBJ databases">
        <authorList>
            <person name="King R."/>
        </authorList>
    </citation>
    <scope>NUCLEOTIDE SEQUENCE</scope>
</reference>
<keyword evidence="4 12" id="KW-0328">Glycosyltransferase</keyword>
<evidence type="ECO:0000259" key="13">
    <source>
        <dbReference type="Pfam" id="PF00852"/>
    </source>
</evidence>
<evidence type="ECO:0000256" key="5">
    <source>
        <dbReference type="ARBA" id="ARBA00022679"/>
    </source>
</evidence>
<keyword evidence="5 12" id="KW-0808">Transferase</keyword>
<keyword evidence="8" id="KW-1133">Transmembrane helix</keyword>
<keyword evidence="9 12" id="KW-0333">Golgi apparatus</keyword>
<dbReference type="SUPFAM" id="SSF53756">
    <property type="entry name" value="UDP-Glycosyltransferase/glycogen phosphorylase"/>
    <property type="match status" value="1"/>
</dbReference>
<evidence type="ECO:0000259" key="14">
    <source>
        <dbReference type="Pfam" id="PF17039"/>
    </source>
</evidence>
<evidence type="ECO:0000313" key="15">
    <source>
        <dbReference type="EMBL" id="CAH0397101.1"/>
    </source>
</evidence>
<organism evidence="15 16">
    <name type="scientific">Chilo suppressalis</name>
    <name type="common">Asiatic rice borer moth</name>
    <dbReference type="NCBI Taxonomy" id="168631"/>
    <lineage>
        <taxon>Eukaryota</taxon>
        <taxon>Metazoa</taxon>
        <taxon>Ecdysozoa</taxon>
        <taxon>Arthropoda</taxon>
        <taxon>Hexapoda</taxon>
        <taxon>Insecta</taxon>
        <taxon>Pterygota</taxon>
        <taxon>Neoptera</taxon>
        <taxon>Endopterygota</taxon>
        <taxon>Lepidoptera</taxon>
        <taxon>Glossata</taxon>
        <taxon>Ditrysia</taxon>
        <taxon>Pyraloidea</taxon>
        <taxon>Crambidae</taxon>
        <taxon>Crambinae</taxon>
        <taxon>Chilo</taxon>
    </lineage>
</organism>
<evidence type="ECO:0000256" key="11">
    <source>
        <dbReference type="ARBA" id="ARBA00023180"/>
    </source>
</evidence>
<dbReference type="PANTHER" id="PTHR48438:SF1">
    <property type="entry name" value="ALPHA-(1,3)-FUCOSYLTRANSFERASE C-RELATED"/>
    <property type="match status" value="1"/>
</dbReference>
<comment type="pathway">
    <text evidence="2">Protein modification; protein glycosylation.</text>
</comment>
<feature type="domain" description="Fucosyltransferase C-terminal" evidence="13">
    <location>
        <begin position="209"/>
        <end position="387"/>
    </location>
</feature>
<evidence type="ECO:0000256" key="7">
    <source>
        <dbReference type="ARBA" id="ARBA00022968"/>
    </source>
</evidence>
<dbReference type="InterPro" id="IPR038577">
    <property type="entry name" value="GT10-like_C_sf"/>
</dbReference>
<evidence type="ECO:0000256" key="1">
    <source>
        <dbReference type="ARBA" id="ARBA00004447"/>
    </source>
</evidence>
<keyword evidence="16" id="KW-1185">Reference proteome</keyword>
<dbReference type="EC" id="2.4.1.-" evidence="12"/>
<comment type="subcellular location">
    <subcellularLocation>
        <location evidence="1 12">Golgi apparatus</location>
        <location evidence="1 12">Golgi stack membrane</location>
        <topology evidence="1 12">Single-pass type II membrane protein</topology>
    </subcellularLocation>
</comment>
<feature type="domain" description="Fucosyltransferase N-terminal" evidence="14">
    <location>
        <begin position="64"/>
        <end position="174"/>
    </location>
</feature>
<keyword evidence="7" id="KW-0735">Signal-anchor</keyword>
<keyword evidence="6 12" id="KW-0812">Transmembrane</keyword>
<dbReference type="Pfam" id="PF00852">
    <property type="entry name" value="Glyco_transf_10"/>
    <property type="match status" value="1"/>
</dbReference>
<dbReference type="PANTHER" id="PTHR48438">
    <property type="entry name" value="ALPHA-(1,3)-FUCOSYLTRANSFERASE C-RELATED"/>
    <property type="match status" value="1"/>
</dbReference>
<evidence type="ECO:0000256" key="12">
    <source>
        <dbReference type="RuleBase" id="RU003832"/>
    </source>
</evidence>
<evidence type="ECO:0000256" key="10">
    <source>
        <dbReference type="ARBA" id="ARBA00023136"/>
    </source>
</evidence>
<name>A0ABN8ARW4_CHISP</name>
<evidence type="ECO:0000313" key="16">
    <source>
        <dbReference type="Proteomes" id="UP001153292"/>
    </source>
</evidence>
<sequence>MYSTISVLFLRSLIIDRHIEIVEIDYLLRRPAAAIERELTIQKRVVSLFAMKKKLERLPTDFRFILKWSQSFSHYNNLIYKNGQQPFLDNNCTFRNCYLTNDKGLITDVTFFDAILFDVENRWDPHPIERSQYQRFVFVGAESAANFPICAKIYNDYYNLTWTYKLDSDISNAYLNILDKNGTIVGPKVDMTWIKPMAATPDEVTVKIAKKTKAAAWFVSNCNAKNDRRVIANHIREALMAYGLDIDIYGWCGKMVCPKNQFSECLQLLQEDYYFYLSFENSDAEDYVTEKLLHAVMNYAVPIVYGGANYSRFLPPGSYINAKEQDAISIAFAINEAMKNPKVYEKYFRWHNYYSYAKAGEKAEVCKLCEVLNSPPTFTAKKDFKDWWNTKGTCKTTI</sequence>
<dbReference type="Pfam" id="PF17039">
    <property type="entry name" value="Glyco_tran_10_N"/>
    <property type="match status" value="1"/>
</dbReference>
<evidence type="ECO:0000256" key="9">
    <source>
        <dbReference type="ARBA" id="ARBA00023034"/>
    </source>
</evidence>
<evidence type="ECO:0000256" key="3">
    <source>
        <dbReference type="ARBA" id="ARBA00008919"/>
    </source>
</evidence>